<feature type="compositionally biased region" description="Acidic residues" evidence="1">
    <location>
        <begin position="278"/>
        <end position="293"/>
    </location>
</feature>
<feature type="region of interest" description="Disordered" evidence="1">
    <location>
        <begin position="271"/>
        <end position="301"/>
    </location>
</feature>
<accession>A0A0D2KLJ0</accession>
<organism evidence="3 4">
    <name type="scientific">Fonsecaea multimorphosa CBS 102226</name>
    <dbReference type="NCBI Taxonomy" id="1442371"/>
    <lineage>
        <taxon>Eukaryota</taxon>
        <taxon>Fungi</taxon>
        <taxon>Dikarya</taxon>
        <taxon>Ascomycota</taxon>
        <taxon>Pezizomycotina</taxon>
        <taxon>Eurotiomycetes</taxon>
        <taxon>Chaetothyriomycetidae</taxon>
        <taxon>Chaetothyriales</taxon>
        <taxon>Herpotrichiellaceae</taxon>
        <taxon>Fonsecaea</taxon>
    </lineage>
</organism>
<protein>
    <recommendedName>
        <fullName evidence="2">DUF7924 domain-containing protein</fullName>
    </recommendedName>
</protein>
<sequence>MAGSVTRKRKASSSLEPSRNKRRPHVVVSKAARIIERWLQGHPEHESEYEFSADGEELSSRRPLTHTPSKNRGKYALHYEPNYLGDLEARGSSASSSPAGLNKDDASLCEKLVSPTPMSSEERSFMEKMPVRGDNLESLSDLGVFKELFDLILPSAVQQRVQGGILRECFDLNWANAVPVYGPFPRPDHTYGLRPSNLTPAQKRKLNIMSFNKSYLAARYDIWFNFLTSFVKSGTAACDIAERAAMHAMTVALRGIVDLYRRANQAEDDEGGNAWEFCGEELPSDDDADEEDVDNRSTLLG</sequence>
<dbReference type="Pfam" id="PF25545">
    <property type="entry name" value="DUF7924"/>
    <property type="match status" value="1"/>
</dbReference>
<reference evidence="3 4" key="1">
    <citation type="submission" date="2015-01" db="EMBL/GenBank/DDBJ databases">
        <title>The Genome Sequence of Fonsecaea multimorphosa CBS 102226.</title>
        <authorList>
            <consortium name="The Broad Institute Genomics Platform"/>
            <person name="Cuomo C."/>
            <person name="de Hoog S."/>
            <person name="Gorbushina A."/>
            <person name="Stielow B."/>
            <person name="Teixiera M."/>
            <person name="Abouelleil A."/>
            <person name="Chapman S.B."/>
            <person name="Priest M."/>
            <person name="Young S.K."/>
            <person name="Wortman J."/>
            <person name="Nusbaum C."/>
            <person name="Birren B."/>
        </authorList>
    </citation>
    <scope>NUCLEOTIDE SEQUENCE [LARGE SCALE GENOMIC DNA]</scope>
    <source>
        <strain evidence="3 4">CBS 102226</strain>
    </source>
</reference>
<feature type="compositionally biased region" description="Basic residues" evidence="1">
    <location>
        <begin position="1"/>
        <end position="11"/>
    </location>
</feature>
<evidence type="ECO:0000313" key="4">
    <source>
        <dbReference type="Proteomes" id="UP000053411"/>
    </source>
</evidence>
<keyword evidence="4" id="KW-1185">Reference proteome</keyword>
<dbReference type="Proteomes" id="UP000053411">
    <property type="component" value="Unassembled WGS sequence"/>
</dbReference>
<dbReference type="AlphaFoldDB" id="A0A0D2KLJ0"/>
<evidence type="ECO:0000256" key="1">
    <source>
        <dbReference type="SAM" id="MobiDB-lite"/>
    </source>
</evidence>
<feature type="region of interest" description="Disordered" evidence="1">
    <location>
        <begin position="45"/>
        <end position="75"/>
    </location>
</feature>
<evidence type="ECO:0000313" key="3">
    <source>
        <dbReference type="EMBL" id="KIX97528.1"/>
    </source>
</evidence>
<dbReference type="OrthoDB" id="5400850at2759"/>
<dbReference type="GeneID" id="27712726"/>
<evidence type="ECO:0000259" key="2">
    <source>
        <dbReference type="Pfam" id="PF25545"/>
    </source>
</evidence>
<gene>
    <name evidence="3" type="ORF">Z520_06980</name>
</gene>
<dbReference type="STRING" id="1442371.A0A0D2KLJ0"/>
<dbReference type="VEuPathDB" id="FungiDB:Z520_06980"/>
<dbReference type="EMBL" id="KN848074">
    <property type="protein sequence ID" value="KIX97528.1"/>
    <property type="molecule type" value="Genomic_DNA"/>
</dbReference>
<proteinExistence type="predicted"/>
<feature type="domain" description="DUF7924" evidence="2">
    <location>
        <begin position="136"/>
        <end position="267"/>
    </location>
</feature>
<name>A0A0D2KLJ0_9EURO</name>
<feature type="region of interest" description="Disordered" evidence="1">
    <location>
        <begin position="1"/>
        <end position="27"/>
    </location>
</feature>
<dbReference type="InterPro" id="IPR057684">
    <property type="entry name" value="DUF7924"/>
</dbReference>
<dbReference type="RefSeq" id="XP_016631651.1">
    <property type="nucleotide sequence ID" value="XM_016777480.1"/>
</dbReference>